<dbReference type="GO" id="GO:0016787">
    <property type="term" value="F:hydrolase activity"/>
    <property type="evidence" value="ECO:0007669"/>
    <property type="project" value="UniProtKB-KW"/>
</dbReference>
<evidence type="ECO:0000313" key="4">
    <source>
        <dbReference type="Proteomes" id="UP000030745"/>
    </source>
</evidence>
<evidence type="ECO:0000259" key="2">
    <source>
        <dbReference type="Pfam" id="PF03959"/>
    </source>
</evidence>
<dbReference type="OMA" id="CYSGFIA"/>
<protein>
    <recommendedName>
        <fullName evidence="2">Serine hydrolase domain-containing protein</fullName>
    </recommendedName>
</protein>
<dbReference type="GO" id="GO:0005634">
    <property type="term" value="C:nucleus"/>
    <property type="evidence" value="ECO:0007669"/>
    <property type="project" value="TreeGrafter"/>
</dbReference>
<keyword evidence="4" id="KW-1185">Reference proteome</keyword>
<dbReference type="KEGG" id="spar:SPRG_07317"/>
<dbReference type="Pfam" id="PF03959">
    <property type="entry name" value="FSH1"/>
    <property type="match status" value="1"/>
</dbReference>
<feature type="domain" description="Serine hydrolase" evidence="2">
    <location>
        <begin position="2"/>
        <end position="210"/>
    </location>
</feature>
<dbReference type="InterPro" id="IPR029058">
    <property type="entry name" value="AB_hydrolase_fold"/>
</dbReference>
<dbReference type="GeneID" id="24129596"/>
<dbReference type="Proteomes" id="UP000030745">
    <property type="component" value="Unassembled WGS sequence"/>
</dbReference>
<dbReference type="SUPFAM" id="SSF53474">
    <property type="entry name" value="alpha/beta-Hydrolases"/>
    <property type="match status" value="1"/>
</dbReference>
<name>A0A067CB55_SAPPC</name>
<dbReference type="OrthoDB" id="414698at2759"/>
<keyword evidence="1" id="KW-0378">Hydrolase</keyword>
<dbReference type="RefSeq" id="XP_012201497.1">
    <property type="nucleotide sequence ID" value="XM_012346107.1"/>
</dbReference>
<dbReference type="GO" id="GO:0005737">
    <property type="term" value="C:cytoplasm"/>
    <property type="evidence" value="ECO:0007669"/>
    <property type="project" value="TreeGrafter"/>
</dbReference>
<feature type="non-terminal residue" evidence="3">
    <location>
        <position position="1"/>
    </location>
</feature>
<dbReference type="InterPro" id="IPR005645">
    <property type="entry name" value="FSH-like_dom"/>
</dbReference>
<dbReference type="AlphaFoldDB" id="A0A067CB55"/>
<reference evidence="3 4" key="1">
    <citation type="journal article" date="2013" name="PLoS Genet.">
        <title>Distinctive expansion of potential virulence genes in the genome of the oomycete fish pathogen Saprolegnia parasitica.</title>
        <authorList>
            <person name="Jiang R.H."/>
            <person name="de Bruijn I."/>
            <person name="Haas B.J."/>
            <person name="Belmonte R."/>
            <person name="Lobach L."/>
            <person name="Christie J."/>
            <person name="van den Ackerveken G."/>
            <person name="Bottin A."/>
            <person name="Bulone V."/>
            <person name="Diaz-Moreno S.M."/>
            <person name="Dumas B."/>
            <person name="Fan L."/>
            <person name="Gaulin E."/>
            <person name="Govers F."/>
            <person name="Grenville-Briggs L.J."/>
            <person name="Horner N.R."/>
            <person name="Levin J.Z."/>
            <person name="Mammella M."/>
            <person name="Meijer H.J."/>
            <person name="Morris P."/>
            <person name="Nusbaum C."/>
            <person name="Oome S."/>
            <person name="Phillips A.J."/>
            <person name="van Rooyen D."/>
            <person name="Rzeszutek E."/>
            <person name="Saraiva M."/>
            <person name="Secombes C.J."/>
            <person name="Seidl M.F."/>
            <person name="Snel B."/>
            <person name="Stassen J.H."/>
            <person name="Sykes S."/>
            <person name="Tripathy S."/>
            <person name="van den Berg H."/>
            <person name="Vega-Arreguin J.C."/>
            <person name="Wawra S."/>
            <person name="Young S.K."/>
            <person name="Zeng Q."/>
            <person name="Dieguez-Uribeondo J."/>
            <person name="Russ C."/>
            <person name="Tyler B.M."/>
            <person name="van West P."/>
        </authorList>
    </citation>
    <scope>NUCLEOTIDE SEQUENCE [LARGE SCALE GENOMIC DNA]</scope>
    <source>
        <strain evidence="3 4">CBS 223.65</strain>
    </source>
</reference>
<proteinExistence type="predicted"/>
<dbReference type="Gene3D" id="3.40.50.1820">
    <property type="entry name" value="alpha/beta hydrolase"/>
    <property type="match status" value="1"/>
</dbReference>
<gene>
    <name evidence="3" type="ORF">SPRG_07317</name>
</gene>
<dbReference type="VEuPathDB" id="FungiDB:SPRG_07317"/>
<accession>A0A067CB55</accession>
<dbReference type="EMBL" id="KK583215">
    <property type="protein sequence ID" value="KDO27688.1"/>
    <property type="molecule type" value="Genomic_DNA"/>
</dbReference>
<organism evidence="3 4">
    <name type="scientific">Saprolegnia parasitica (strain CBS 223.65)</name>
    <dbReference type="NCBI Taxonomy" id="695850"/>
    <lineage>
        <taxon>Eukaryota</taxon>
        <taxon>Sar</taxon>
        <taxon>Stramenopiles</taxon>
        <taxon>Oomycota</taxon>
        <taxon>Saprolegniomycetes</taxon>
        <taxon>Saprolegniales</taxon>
        <taxon>Saprolegniaceae</taxon>
        <taxon>Saprolegnia</taxon>
    </lineage>
</organism>
<evidence type="ECO:0000256" key="1">
    <source>
        <dbReference type="ARBA" id="ARBA00022801"/>
    </source>
</evidence>
<dbReference type="PANTHER" id="PTHR48070">
    <property type="entry name" value="ESTERASE OVCA2"/>
    <property type="match status" value="1"/>
</dbReference>
<sequence length="230" mass="25419">MKLRVLCLHGHRQSAKKLKGKMAALTRAVKATTEFVFIDGPFEVPYEPTSEDHMQKVEGMTEAELAELKLSMEQFAWWNFSQDPVTKAYSYHGVDEAIAYIRNICATQGPFHGVFGFSQGGMFAAHLLALDHEMGECTFEFGVFCASACLTDPAYKKELLPASLPTPSLHIIGDQDELVAPSRSDELAAAFAGADVLRHPGGHYIPTQKEPRTVWKAFFEAQAARLQPTV</sequence>
<dbReference type="InterPro" id="IPR050593">
    <property type="entry name" value="LovG"/>
</dbReference>
<dbReference type="PANTHER" id="PTHR48070:SF6">
    <property type="entry name" value="ESTERASE OVCA2"/>
    <property type="match status" value="1"/>
</dbReference>
<evidence type="ECO:0000313" key="3">
    <source>
        <dbReference type="EMBL" id="KDO27688.1"/>
    </source>
</evidence>